<evidence type="ECO:0000313" key="6">
    <source>
        <dbReference type="Proteomes" id="UP000266489"/>
    </source>
</evidence>
<evidence type="ECO:0000256" key="2">
    <source>
        <dbReference type="ARBA" id="ARBA00023002"/>
    </source>
</evidence>
<proteinExistence type="inferred from homology"/>
<gene>
    <name evidence="4" type="ORF">SMC5_00455</name>
    <name evidence="3" type="ORF">SMC6_04810</name>
</gene>
<organism evidence="3 5">
    <name type="scientific">Candidatus Cryosericum odellii</name>
    <dbReference type="NCBI Taxonomy" id="2290917"/>
    <lineage>
        <taxon>Bacteria</taxon>
        <taxon>Pseudomonadati</taxon>
        <taxon>Caldisericota/Cryosericota group</taxon>
        <taxon>Candidatus Cryosericota</taxon>
        <taxon>Candidatus Cryosericia</taxon>
        <taxon>Candidatus Cryosericales</taxon>
        <taxon>Candidatus Cryosericaceae</taxon>
        <taxon>Candidatus Cryosericum</taxon>
    </lineage>
</organism>
<dbReference type="InterPro" id="IPR002347">
    <property type="entry name" value="SDR_fam"/>
</dbReference>
<evidence type="ECO:0000313" key="3">
    <source>
        <dbReference type="EMBL" id="RIE08186.1"/>
    </source>
</evidence>
<dbReference type="InterPro" id="IPR051122">
    <property type="entry name" value="SDR_DHRS6-like"/>
</dbReference>
<comment type="caution">
    <text evidence="3">The sequence shown here is derived from an EMBL/GenBank/DDBJ whole genome shotgun (WGS) entry which is preliminary data.</text>
</comment>
<keyword evidence="2" id="KW-0560">Oxidoreductase</keyword>
<dbReference type="AlphaFoldDB" id="A0A398CXU4"/>
<protein>
    <submittedName>
        <fullName evidence="3">SDR family oxidoreductase</fullName>
    </submittedName>
</protein>
<comment type="similarity">
    <text evidence="1">Belongs to the short-chain dehydrogenases/reductases (SDR) family.</text>
</comment>
<dbReference type="EMBL" id="QXIU01000011">
    <property type="protein sequence ID" value="RIE15834.1"/>
    <property type="molecule type" value="Genomic_DNA"/>
</dbReference>
<dbReference type="Proteomes" id="UP000266260">
    <property type="component" value="Unassembled WGS sequence"/>
</dbReference>
<dbReference type="GO" id="GO:0016491">
    <property type="term" value="F:oxidoreductase activity"/>
    <property type="evidence" value="ECO:0007669"/>
    <property type="project" value="UniProtKB-KW"/>
</dbReference>
<reference evidence="5 6" key="1">
    <citation type="submission" date="2018-09" db="EMBL/GenBank/DDBJ databases">
        <title>Discovery and Ecogenomic Context for Candidatus Cryosericales, a Global Caldiserica Order Active in Thawing Permafrost.</title>
        <authorList>
            <person name="Martinez M.A."/>
            <person name="Woodcroft B.J."/>
            <person name="Ignacio Espinoza J.C."/>
            <person name="Zayed A."/>
            <person name="Singleton C.M."/>
            <person name="Boyd J."/>
            <person name="Li Y.-F."/>
            <person name="Purvine S."/>
            <person name="Maughan H."/>
            <person name="Hodgkins S.B."/>
            <person name="Anderson D."/>
            <person name="Sederholm M."/>
            <person name="Temperton B."/>
            <person name="Saleska S.R."/>
            <person name="Tyson G.W."/>
            <person name="Rich V.I."/>
        </authorList>
    </citation>
    <scope>NUCLEOTIDE SEQUENCE [LARGE SCALE GENOMIC DNA]</scope>
    <source>
        <strain evidence="4 6">SMC5</strain>
        <strain evidence="3 5">SMC6</strain>
    </source>
</reference>
<dbReference type="CDD" id="cd05233">
    <property type="entry name" value="SDR_c"/>
    <property type="match status" value="1"/>
</dbReference>
<dbReference type="PRINTS" id="PR00081">
    <property type="entry name" value="GDHRDH"/>
</dbReference>
<dbReference type="SUPFAM" id="SSF51735">
    <property type="entry name" value="NAD(P)-binding Rossmann-fold domains"/>
    <property type="match status" value="1"/>
</dbReference>
<accession>A0A398CXU4</accession>
<dbReference type="Pfam" id="PF13561">
    <property type="entry name" value="adh_short_C2"/>
    <property type="match status" value="1"/>
</dbReference>
<evidence type="ECO:0000256" key="1">
    <source>
        <dbReference type="ARBA" id="ARBA00006484"/>
    </source>
</evidence>
<sequence>MDLALAGRTIAIAGSTAGIGLALTTSLDQEHARLLLVGGRPERLNALVHTLSPGALIGIVPGDLRRESDRNQCTAALRESTELAGFVFLPAELRTDAFSAARSSEFRETFDVNVFAAFEFAQAALSGASSSASFVFVSSIDAHRHPHHTPSASYDSSKRALESISESIAVEAGSRGIRSNCIIPGLIRTPMTEDFFGKEFDAERLRFLDAVPLGRPGSPEDIANLIMFLLSPVAGYVNGTSIPVDGGFLCQGL</sequence>
<name>A0A398CXU4_9BACT</name>
<accession>A0A398DWY3</accession>
<keyword evidence="5" id="KW-1185">Reference proteome</keyword>
<dbReference type="PANTHER" id="PTHR43477">
    <property type="entry name" value="DIHYDROANTICAPSIN 7-DEHYDROGENASE"/>
    <property type="match status" value="1"/>
</dbReference>
<dbReference type="EMBL" id="QXIT01000083">
    <property type="protein sequence ID" value="RIE08186.1"/>
    <property type="molecule type" value="Genomic_DNA"/>
</dbReference>
<dbReference type="OrthoDB" id="9803333at2"/>
<evidence type="ECO:0000313" key="5">
    <source>
        <dbReference type="Proteomes" id="UP000266260"/>
    </source>
</evidence>
<evidence type="ECO:0000313" key="4">
    <source>
        <dbReference type="EMBL" id="RIE15834.1"/>
    </source>
</evidence>
<dbReference type="PANTHER" id="PTHR43477:SF1">
    <property type="entry name" value="DIHYDROANTICAPSIN 7-DEHYDROGENASE"/>
    <property type="match status" value="1"/>
</dbReference>
<dbReference type="Proteomes" id="UP000266489">
    <property type="component" value="Unassembled WGS sequence"/>
</dbReference>
<dbReference type="Gene3D" id="3.40.50.720">
    <property type="entry name" value="NAD(P)-binding Rossmann-like Domain"/>
    <property type="match status" value="1"/>
</dbReference>
<dbReference type="RefSeq" id="WP_119119152.1">
    <property type="nucleotide sequence ID" value="NZ_QXIT01000083.1"/>
</dbReference>
<dbReference type="InterPro" id="IPR036291">
    <property type="entry name" value="NAD(P)-bd_dom_sf"/>
</dbReference>